<dbReference type="CDD" id="cd01392">
    <property type="entry name" value="HTH_LacI"/>
    <property type="match status" value="1"/>
</dbReference>
<gene>
    <name evidence="5" type="ORF">KMW28_25190</name>
</gene>
<evidence type="ECO:0000259" key="4">
    <source>
        <dbReference type="PROSITE" id="PS50932"/>
    </source>
</evidence>
<feature type="domain" description="HTH lacI-type" evidence="4">
    <location>
        <begin position="6"/>
        <end position="60"/>
    </location>
</feature>
<protein>
    <submittedName>
        <fullName evidence="5">Substrate-binding domain-containing protein</fullName>
    </submittedName>
</protein>
<keyword evidence="1" id="KW-0805">Transcription regulation</keyword>
<evidence type="ECO:0000256" key="2">
    <source>
        <dbReference type="ARBA" id="ARBA00023125"/>
    </source>
</evidence>
<dbReference type="GO" id="GO:0003700">
    <property type="term" value="F:DNA-binding transcription factor activity"/>
    <property type="evidence" value="ECO:0007669"/>
    <property type="project" value="TreeGrafter"/>
</dbReference>
<dbReference type="AlphaFoldDB" id="A0AAX1ND69"/>
<evidence type="ECO:0000256" key="3">
    <source>
        <dbReference type="ARBA" id="ARBA00023163"/>
    </source>
</evidence>
<dbReference type="InterPro" id="IPR028082">
    <property type="entry name" value="Peripla_BP_I"/>
</dbReference>
<dbReference type="SUPFAM" id="SSF53822">
    <property type="entry name" value="Periplasmic binding protein-like I"/>
    <property type="match status" value="1"/>
</dbReference>
<dbReference type="Proteomes" id="UP000678679">
    <property type="component" value="Chromosome 2"/>
</dbReference>
<keyword evidence="2" id="KW-0238">DNA-binding</keyword>
<sequence length="335" mass="38205">MKKDRVTIKDIAKALNVSVTTVSRALNGGERISESTRKKVEELAKKWKYRPNQLAKNLQQNSTKTVGVVIPEYNHNFFSMMLHGIEDRARELNYQLIIKSSGRSYEQEKENCFNLSDLKVDGLLIALSQDREDYSYLNDIYDEGIPIILLDRICEDIDTSVVITDDFDGAFKAVDYLIKNGHQHIVHLKGEEGISTTFNRYMGYVEALKDSQLPFHSDMVISTEVQNDWEKALRKMLNDEHRPTALFAVTDYIAFQAMEICKQEGLEIPKDISIIGYADEPVSIYTSPKLTTVKQPSYDMGKKAIEILFNTSDDLKSEHIVLETELMVRDSTATT</sequence>
<name>A0AAX1ND69_9BACT</name>
<dbReference type="PANTHER" id="PTHR30146">
    <property type="entry name" value="LACI-RELATED TRANSCRIPTIONAL REPRESSOR"/>
    <property type="match status" value="1"/>
</dbReference>
<dbReference type="SUPFAM" id="SSF47413">
    <property type="entry name" value="lambda repressor-like DNA-binding domains"/>
    <property type="match status" value="1"/>
</dbReference>
<dbReference type="RefSeq" id="WP_169663678.1">
    <property type="nucleotide sequence ID" value="NZ_CP076133.1"/>
</dbReference>
<dbReference type="KEGG" id="fya:KMW28_25190"/>
<proteinExistence type="predicted"/>
<dbReference type="Gene3D" id="1.10.260.40">
    <property type="entry name" value="lambda repressor-like DNA-binding domains"/>
    <property type="match status" value="1"/>
</dbReference>
<dbReference type="Gene3D" id="3.40.50.2300">
    <property type="match status" value="2"/>
</dbReference>
<dbReference type="PROSITE" id="PS50932">
    <property type="entry name" value="HTH_LACI_2"/>
    <property type="match status" value="1"/>
</dbReference>
<accession>A0AAX1ND69</accession>
<evidence type="ECO:0000313" key="6">
    <source>
        <dbReference type="Proteomes" id="UP000678679"/>
    </source>
</evidence>
<dbReference type="CDD" id="cd06267">
    <property type="entry name" value="PBP1_LacI_sugar_binding-like"/>
    <property type="match status" value="1"/>
</dbReference>
<keyword evidence="3" id="KW-0804">Transcription</keyword>
<dbReference type="GO" id="GO:0000976">
    <property type="term" value="F:transcription cis-regulatory region binding"/>
    <property type="evidence" value="ECO:0007669"/>
    <property type="project" value="TreeGrafter"/>
</dbReference>
<evidence type="ECO:0000256" key="1">
    <source>
        <dbReference type="ARBA" id="ARBA00023015"/>
    </source>
</evidence>
<reference evidence="5 6" key="1">
    <citation type="submission" date="2021-05" db="EMBL/GenBank/DDBJ databases">
        <title>Comparative genomic studies on the polysaccharide-degrading batcterial strains of the Flammeovirga genus.</title>
        <authorList>
            <person name="Zewei F."/>
            <person name="Zheng Z."/>
            <person name="Yu L."/>
            <person name="Ruyue G."/>
            <person name="Yanhong M."/>
            <person name="Yuanyuan C."/>
            <person name="Jingyan G."/>
            <person name="Wenjun H."/>
        </authorList>
    </citation>
    <scope>NUCLEOTIDE SEQUENCE [LARGE SCALE GENOMIC DNA]</scope>
    <source>
        <strain evidence="5 6">NBRC:100898</strain>
    </source>
</reference>
<dbReference type="InterPro" id="IPR010982">
    <property type="entry name" value="Lambda_DNA-bd_dom_sf"/>
</dbReference>
<dbReference type="SMART" id="SM00354">
    <property type="entry name" value="HTH_LACI"/>
    <property type="match status" value="1"/>
</dbReference>
<keyword evidence="6" id="KW-1185">Reference proteome</keyword>
<dbReference type="InterPro" id="IPR000843">
    <property type="entry name" value="HTH_LacI"/>
</dbReference>
<dbReference type="PANTHER" id="PTHR30146:SF109">
    <property type="entry name" value="HTH-TYPE TRANSCRIPTIONAL REGULATOR GALS"/>
    <property type="match status" value="1"/>
</dbReference>
<dbReference type="Pfam" id="PF00356">
    <property type="entry name" value="LacI"/>
    <property type="match status" value="1"/>
</dbReference>
<dbReference type="InterPro" id="IPR046335">
    <property type="entry name" value="LacI/GalR-like_sensor"/>
</dbReference>
<dbReference type="EMBL" id="CP076133">
    <property type="protein sequence ID" value="QWG04190.1"/>
    <property type="molecule type" value="Genomic_DNA"/>
</dbReference>
<evidence type="ECO:0000313" key="5">
    <source>
        <dbReference type="EMBL" id="QWG04190.1"/>
    </source>
</evidence>
<organism evidence="5 6">
    <name type="scientific">Flammeovirga yaeyamensis</name>
    <dbReference type="NCBI Taxonomy" id="367791"/>
    <lineage>
        <taxon>Bacteria</taxon>
        <taxon>Pseudomonadati</taxon>
        <taxon>Bacteroidota</taxon>
        <taxon>Cytophagia</taxon>
        <taxon>Cytophagales</taxon>
        <taxon>Flammeovirgaceae</taxon>
        <taxon>Flammeovirga</taxon>
    </lineage>
</organism>
<dbReference type="Pfam" id="PF13377">
    <property type="entry name" value="Peripla_BP_3"/>
    <property type="match status" value="1"/>
</dbReference>